<dbReference type="Gene3D" id="3.50.50.100">
    <property type="match status" value="1"/>
</dbReference>
<evidence type="ECO:0000256" key="4">
    <source>
        <dbReference type="ARBA" id="ARBA00023002"/>
    </source>
</evidence>
<organism evidence="6 7">
    <name type="scientific">Gordonia hankookensis</name>
    <dbReference type="NCBI Taxonomy" id="589403"/>
    <lineage>
        <taxon>Bacteria</taxon>
        <taxon>Bacillati</taxon>
        <taxon>Actinomycetota</taxon>
        <taxon>Actinomycetes</taxon>
        <taxon>Mycobacteriales</taxon>
        <taxon>Gordoniaceae</taxon>
        <taxon>Gordonia</taxon>
    </lineage>
</organism>
<dbReference type="PANTHER" id="PTHR43735">
    <property type="entry name" value="APOPTOSIS-INDUCING FACTOR 1"/>
    <property type="match status" value="1"/>
</dbReference>
<evidence type="ECO:0000256" key="3">
    <source>
        <dbReference type="ARBA" id="ARBA00022827"/>
    </source>
</evidence>
<dbReference type="PANTHER" id="PTHR43735:SF3">
    <property type="entry name" value="FERROPTOSIS SUPPRESSOR PROTEIN 1"/>
    <property type="match status" value="1"/>
</dbReference>
<dbReference type="Pfam" id="PF07992">
    <property type="entry name" value="Pyr_redox_2"/>
    <property type="match status" value="1"/>
</dbReference>
<dbReference type="RefSeq" id="WP_190265638.1">
    <property type="nucleotide sequence ID" value="NZ_BAABAD010000003.1"/>
</dbReference>
<sequence>MRRRVVVVGGGYAGTHIARSLDDDAEVTLIDPRDAFVNVAASLRALTQPDWAHRPFFDYRCLLTQGRVVQGTVASADPGGVFLSDGSRVDADHLVLATGSSHPYPAAPRHMTASTEQAVEDLRVTNAELARSGRVLILGAGPVGLELAGEIHDVWPDKRITVVDPSADVLPGFLPDVRADLRRQLDRMGVEMRLDTRLAALPSVEMGAEATFTVTTDAGESITADIWFRCYGARVNTGYLDDGALVPLTDRHTVPVDEHLNVVGYENVYAVGDIADLTDAKMATHAQTQALVVVDNIRAQLHGEPTLSAYQPALLPRILLPLGTRGGVGQLPGPEGDAMRASLTDVIERKGFDLFTARFAERFRVRAVGGDI</sequence>
<keyword evidence="7" id="KW-1185">Reference proteome</keyword>
<keyword evidence="4" id="KW-0560">Oxidoreductase</keyword>
<dbReference type="InterPro" id="IPR023753">
    <property type="entry name" value="FAD/NAD-binding_dom"/>
</dbReference>
<reference evidence="6 7" key="1">
    <citation type="submission" date="2020-09" db="EMBL/GenBank/DDBJ databases">
        <title>Novel species in genus Gordonia.</title>
        <authorList>
            <person name="Zhang G."/>
        </authorList>
    </citation>
    <scope>NUCLEOTIDE SEQUENCE [LARGE SCALE GENOMIC DNA]</scope>
    <source>
        <strain evidence="6 7">ON-33</strain>
    </source>
</reference>
<evidence type="ECO:0000256" key="1">
    <source>
        <dbReference type="ARBA" id="ARBA00006442"/>
    </source>
</evidence>
<gene>
    <name evidence="6" type="ORF">IDF66_02780</name>
</gene>
<feature type="domain" description="FAD/NAD(P)-binding" evidence="5">
    <location>
        <begin position="4"/>
        <end position="290"/>
    </location>
</feature>
<evidence type="ECO:0000313" key="7">
    <source>
        <dbReference type="Proteomes" id="UP000602395"/>
    </source>
</evidence>
<name>A0ABR7W9K2_9ACTN</name>
<keyword evidence="3" id="KW-0274">FAD</keyword>
<comment type="caution">
    <text evidence="6">The sequence shown here is derived from an EMBL/GenBank/DDBJ whole genome shotgun (WGS) entry which is preliminary data.</text>
</comment>
<comment type="similarity">
    <text evidence="1">Belongs to the FAD-dependent oxidoreductase family.</text>
</comment>
<dbReference type="InterPro" id="IPR036188">
    <property type="entry name" value="FAD/NAD-bd_sf"/>
</dbReference>
<dbReference type="PRINTS" id="PR00368">
    <property type="entry name" value="FADPNR"/>
</dbReference>
<dbReference type="SUPFAM" id="SSF51905">
    <property type="entry name" value="FAD/NAD(P)-binding domain"/>
    <property type="match status" value="1"/>
</dbReference>
<evidence type="ECO:0000313" key="6">
    <source>
        <dbReference type="EMBL" id="MBD1318497.1"/>
    </source>
</evidence>
<evidence type="ECO:0000256" key="2">
    <source>
        <dbReference type="ARBA" id="ARBA00022630"/>
    </source>
</evidence>
<keyword evidence="2" id="KW-0285">Flavoprotein</keyword>
<accession>A0ABR7W9K2</accession>
<dbReference type="Proteomes" id="UP000602395">
    <property type="component" value="Unassembled WGS sequence"/>
</dbReference>
<evidence type="ECO:0000259" key="5">
    <source>
        <dbReference type="Pfam" id="PF07992"/>
    </source>
</evidence>
<proteinExistence type="inferred from homology"/>
<protein>
    <submittedName>
        <fullName evidence="6">FAD-dependent oxidoreductase</fullName>
    </submittedName>
</protein>
<dbReference type="EMBL" id="JACWMS010000001">
    <property type="protein sequence ID" value="MBD1318497.1"/>
    <property type="molecule type" value="Genomic_DNA"/>
</dbReference>